<evidence type="ECO:0000256" key="2">
    <source>
        <dbReference type="ARBA" id="ARBA00022679"/>
    </source>
</evidence>
<dbReference type="Pfam" id="PF05686">
    <property type="entry name" value="Glyco_transf_90"/>
    <property type="match status" value="1"/>
</dbReference>
<gene>
    <name evidence="4" type="ORF">VBRA1451_LOCUS17206</name>
</gene>
<evidence type="ECO:0000256" key="1">
    <source>
        <dbReference type="ARBA" id="ARBA00010118"/>
    </source>
</evidence>
<dbReference type="InterPro" id="IPR051091">
    <property type="entry name" value="O-Glucosyltr/Glycosyltrsf_90"/>
</dbReference>
<dbReference type="EMBL" id="HBGB01029415">
    <property type="protein sequence ID" value="CAD9062136.1"/>
    <property type="molecule type" value="Transcribed_RNA"/>
</dbReference>
<feature type="domain" description="Glycosyl transferase CAP10" evidence="3">
    <location>
        <begin position="176"/>
        <end position="505"/>
    </location>
</feature>
<evidence type="ECO:0000313" key="4">
    <source>
        <dbReference type="EMBL" id="CAD9062136.1"/>
    </source>
</evidence>
<dbReference type="GO" id="GO:0016740">
    <property type="term" value="F:transferase activity"/>
    <property type="evidence" value="ECO:0007669"/>
    <property type="project" value="UniProtKB-KW"/>
</dbReference>
<dbReference type="AlphaFoldDB" id="A0A7S1K419"/>
<accession>A0A7S1K419</accession>
<dbReference type="PANTHER" id="PTHR12203">
    <property type="entry name" value="KDEL LYS-ASP-GLU-LEU CONTAINING - RELATED"/>
    <property type="match status" value="1"/>
</dbReference>
<dbReference type="PANTHER" id="PTHR12203:SF35">
    <property type="entry name" value="PROTEIN O-GLUCOSYLTRANSFERASE 1"/>
    <property type="match status" value="1"/>
</dbReference>
<comment type="similarity">
    <text evidence="1">Belongs to the glycosyltransferase 90 family.</text>
</comment>
<sequence length="509" mass="58077">MGRRRRQFFLLAIAILTVFAFFAARLTQRFVGDVGLLRAGRLRQAHKGHEFIRMEMLEGHTAVTPAEEFESAYVSFYSRPIPSALVDKWRPYAEAQNCSTEPSHYANADHQLETFRNLQTFAKPGIFKSMIENAAKAPRTVLWQVKEGKLAHVRGDIPFWGSGTWRKELLGPIAEVLPDMLLTTNLLDEPRVLRPANESIGQPDRMRFRGRSAAETIRPSCLNQTAAYQSIVGFFVSPVTFDARRGFLPIFSRTRVPHCFVDIVSAFYPSEWTPGDAPLPRWEDKTEKLVWRGSNTGCQWTNADELLWKCERGRLVKLFGQNNKAATLKDVGDAMRSHGLLSDQDQWPSGEWASSRVGDIFDVGMTGYGQCNTPSICSQLEGILGRAKPIPFMRHFDYKYVLHVDGNSYSRRLVGLLRSNSLVFLSTAFETWMDGWLQPWVHFIPVSPSLADLPAKLIWALEHDGDARRIAENAQRFAQRYLRPVDFGCYLAWLLIEYESLFRPRQRPE</sequence>
<protein>
    <recommendedName>
        <fullName evidence="3">Glycosyl transferase CAP10 domain-containing protein</fullName>
    </recommendedName>
</protein>
<evidence type="ECO:0000259" key="3">
    <source>
        <dbReference type="SMART" id="SM00672"/>
    </source>
</evidence>
<name>A0A7S1K419_9ALVE</name>
<keyword evidence="2" id="KW-0808">Transferase</keyword>
<organism evidence="4">
    <name type="scientific">Vitrella brassicaformis</name>
    <dbReference type="NCBI Taxonomy" id="1169539"/>
    <lineage>
        <taxon>Eukaryota</taxon>
        <taxon>Sar</taxon>
        <taxon>Alveolata</taxon>
        <taxon>Colpodellida</taxon>
        <taxon>Vitrellaceae</taxon>
        <taxon>Vitrella</taxon>
    </lineage>
</organism>
<reference evidence="4" key="1">
    <citation type="submission" date="2021-01" db="EMBL/GenBank/DDBJ databases">
        <authorList>
            <person name="Corre E."/>
            <person name="Pelletier E."/>
            <person name="Niang G."/>
            <person name="Scheremetjew M."/>
            <person name="Finn R."/>
            <person name="Kale V."/>
            <person name="Holt S."/>
            <person name="Cochrane G."/>
            <person name="Meng A."/>
            <person name="Brown T."/>
            <person name="Cohen L."/>
        </authorList>
    </citation>
    <scope>NUCLEOTIDE SEQUENCE</scope>
    <source>
        <strain evidence="4">CCMP3346</strain>
    </source>
</reference>
<proteinExistence type="inferred from homology"/>
<dbReference type="SMART" id="SM00672">
    <property type="entry name" value="CAP10"/>
    <property type="match status" value="1"/>
</dbReference>
<dbReference type="InterPro" id="IPR006598">
    <property type="entry name" value="CAP10"/>
</dbReference>